<dbReference type="PATRIC" id="fig|369723.5.peg.1815"/>
<dbReference type="GO" id="GO:0005975">
    <property type="term" value="P:carbohydrate metabolic process"/>
    <property type="evidence" value="ECO:0007669"/>
    <property type="project" value="InterPro"/>
</dbReference>
<sequence length="498" mass="51350">MTTSEANLASLAATVLQPGFVGTTAPSWVRRWLGDGLGAVVLFARNVVDSEQVAALTATLRAERSDVIVAIDEEAGDVTRIESGLGSSRPGNLALGVVDDPLLTEEVAHDLGTELAALGITLNYAPDADVNSNPDNPVIGVRSFGADPNLTARHTAAWVRGLQAGGVAACAKHFPGHGDTQVDSHHGLPRIAGDRSRLDAVELTPFRAAISAGVQAIMTGHLFVPALDPDLPATLSRRILTGLLRDELGFAGVVVTDAVEMRAVADRYGFTGAAVRALAAGADAICVGGEHADEDAARRLRDAIVAAVAAGTLPEERLVEAAKRVDQLAAATAARRGGRPVRPAARDGSAVGFAAARRAIRVTTDRAGLGTLPLIGPAHVVEFESPRNLAIGTETAWGVAAPLAELLPGTTGVRYAEAEVPPDLTADAGGRHLVLVVRDLHRHPWMRAAVTRALAGRPDAVVVELGVPELVTGAVHVATYGATRAGSRAAAELLTGIG</sequence>
<dbReference type="InterPro" id="IPR036962">
    <property type="entry name" value="Glyco_hydro_3_N_sf"/>
</dbReference>
<dbReference type="FunFam" id="3.20.20.300:FF:000018">
    <property type="entry name" value="Sugar hydrolase"/>
    <property type="match status" value="1"/>
</dbReference>
<dbReference type="Proteomes" id="UP000000235">
    <property type="component" value="Chromosome"/>
</dbReference>
<dbReference type="KEGG" id="stp:Strop_1768"/>
<dbReference type="STRING" id="369723.Strop_1768"/>
<keyword evidence="3" id="KW-0326">Glycosidase</keyword>
<organism evidence="5 6">
    <name type="scientific">Salinispora tropica (strain ATCC BAA-916 / DSM 44818 / JCM 13857 / NBRC 105044 / CNB-440)</name>
    <dbReference type="NCBI Taxonomy" id="369723"/>
    <lineage>
        <taxon>Bacteria</taxon>
        <taxon>Bacillati</taxon>
        <taxon>Actinomycetota</taxon>
        <taxon>Actinomycetes</taxon>
        <taxon>Micromonosporales</taxon>
        <taxon>Micromonosporaceae</taxon>
        <taxon>Salinispora</taxon>
    </lineage>
</organism>
<evidence type="ECO:0000256" key="1">
    <source>
        <dbReference type="ARBA" id="ARBA00005336"/>
    </source>
</evidence>
<protein>
    <submittedName>
        <fullName evidence="5">Glycoside hydrolase, family 3 domain protein</fullName>
    </submittedName>
</protein>
<evidence type="ECO:0000259" key="4">
    <source>
        <dbReference type="Pfam" id="PF00933"/>
    </source>
</evidence>
<reference evidence="6" key="1">
    <citation type="journal article" date="2007" name="Proc. Natl. Acad. Sci. U.S.A.">
        <title>Genome sequencing reveals complex secondary metabolome in the marine actinomycete Salinispora tropica.</title>
        <authorList>
            <person name="Udwary D.W."/>
            <person name="Zeigler L."/>
            <person name="Asolkar R.N."/>
            <person name="Singan V."/>
            <person name="Lapidus A."/>
            <person name="Fenical W."/>
            <person name="Jensen P.R."/>
            <person name="Moore B.S."/>
        </authorList>
    </citation>
    <scope>NUCLEOTIDE SEQUENCE [LARGE SCALE GENOMIC DNA]</scope>
    <source>
        <strain evidence="6">ATCC BAA-916 / DSM 44818 / CNB-440</strain>
    </source>
</reference>
<dbReference type="HOGENOM" id="CLU_008392_5_3_11"/>
<gene>
    <name evidence="5" type="ordered locus">Strop_1768</name>
</gene>
<evidence type="ECO:0000256" key="2">
    <source>
        <dbReference type="ARBA" id="ARBA00022801"/>
    </source>
</evidence>
<proteinExistence type="inferred from homology"/>
<feature type="domain" description="Glycoside hydrolase family 3 N-terminal" evidence="4">
    <location>
        <begin position="36"/>
        <end position="327"/>
    </location>
</feature>
<dbReference type="InterPro" id="IPR017853">
    <property type="entry name" value="GH"/>
</dbReference>
<dbReference type="eggNOG" id="COG1472">
    <property type="taxonomic scope" value="Bacteria"/>
</dbReference>
<dbReference type="Gene3D" id="3.20.20.300">
    <property type="entry name" value="Glycoside hydrolase, family 3, N-terminal domain"/>
    <property type="match status" value="1"/>
</dbReference>
<dbReference type="AlphaFoldDB" id="A4X5T1"/>
<keyword evidence="6" id="KW-1185">Reference proteome</keyword>
<dbReference type="SUPFAM" id="SSF51445">
    <property type="entry name" value="(Trans)glycosidases"/>
    <property type="match status" value="1"/>
</dbReference>
<dbReference type="PANTHER" id="PTHR30480">
    <property type="entry name" value="BETA-HEXOSAMINIDASE-RELATED"/>
    <property type="match status" value="1"/>
</dbReference>
<accession>A4X5T1</accession>
<comment type="similarity">
    <text evidence="1">Belongs to the glycosyl hydrolase 3 family.</text>
</comment>
<dbReference type="GO" id="GO:0004553">
    <property type="term" value="F:hydrolase activity, hydrolyzing O-glycosyl compounds"/>
    <property type="evidence" value="ECO:0007669"/>
    <property type="project" value="InterPro"/>
</dbReference>
<evidence type="ECO:0000256" key="3">
    <source>
        <dbReference type="ARBA" id="ARBA00023295"/>
    </source>
</evidence>
<dbReference type="Pfam" id="PF00933">
    <property type="entry name" value="Glyco_hydro_3"/>
    <property type="match status" value="1"/>
</dbReference>
<dbReference type="EMBL" id="CP000667">
    <property type="protein sequence ID" value="ABP54231.1"/>
    <property type="molecule type" value="Genomic_DNA"/>
</dbReference>
<dbReference type="GO" id="GO:0009254">
    <property type="term" value="P:peptidoglycan turnover"/>
    <property type="evidence" value="ECO:0007669"/>
    <property type="project" value="TreeGrafter"/>
</dbReference>
<dbReference type="RefSeq" id="WP_011905662.1">
    <property type="nucleotide sequence ID" value="NC_009380.1"/>
</dbReference>
<dbReference type="InterPro" id="IPR050226">
    <property type="entry name" value="NagZ_Beta-hexosaminidase"/>
</dbReference>
<name>A4X5T1_SALTO</name>
<dbReference type="PANTHER" id="PTHR30480:SF16">
    <property type="entry name" value="GLYCOSIDE HYDROLASE FAMILY 3 DOMAIN PROTEIN"/>
    <property type="match status" value="1"/>
</dbReference>
<evidence type="ECO:0000313" key="6">
    <source>
        <dbReference type="Proteomes" id="UP000000235"/>
    </source>
</evidence>
<keyword evidence="2 5" id="KW-0378">Hydrolase</keyword>
<evidence type="ECO:0000313" key="5">
    <source>
        <dbReference type="EMBL" id="ABP54231.1"/>
    </source>
</evidence>
<dbReference type="CAZy" id="GH3">
    <property type="family name" value="Glycoside Hydrolase Family 3"/>
</dbReference>
<dbReference type="InterPro" id="IPR001764">
    <property type="entry name" value="Glyco_hydro_3_N"/>
</dbReference>